<organism evidence="8 9">
    <name type="scientific">Porphyridium purpureum</name>
    <name type="common">Red alga</name>
    <name type="synonym">Porphyridium cruentum</name>
    <dbReference type="NCBI Taxonomy" id="35688"/>
    <lineage>
        <taxon>Eukaryota</taxon>
        <taxon>Rhodophyta</taxon>
        <taxon>Bangiophyceae</taxon>
        <taxon>Porphyridiales</taxon>
        <taxon>Porphyridiaceae</taxon>
        <taxon>Porphyridium</taxon>
    </lineage>
</organism>
<evidence type="ECO:0000256" key="5">
    <source>
        <dbReference type="ARBA" id="ARBA00022927"/>
    </source>
</evidence>
<dbReference type="GO" id="GO:0043001">
    <property type="term" value="P:Golgi to plasma membrane protein transport"/>
    <property type="evidence" value="ECO:0007669"/>
    <property type="project" value="TreeGrafter"/>
</dbReference>
<evidence type="ECO:0000256" key="4">
    <source>
        <dbReference type="ARBA" id="ARBA00022840"/>
    </source>
</evidence>
<feature type="domain" description="AAA+ ATPase" evidence="7">
    <location>
        <begin position="553"/>
        <end position="675"/>
    </location>
</feature>
<dbReference type="InterPro" id="IPR003959">
    <property type="entry name" value="ATPase_AAA_core"/>
</dbReference>
<evidence type="ECO:0000313" key="9">
    <source>
        <dbReference type="Proteomes" id="UP000324585"/>
    </source>
</evidence>
<feature type="domain" description="AAA+ ATPase" evidence="7">
    <location>
        <begin position="267"/>
        <end position="414"/>
    </location>
</feature>
<dbReference type="GO" id="GO:0046872">
    <property type="term" value="F:metal ion binding"/>
    <property type="evidence" value="ECO:0007669"/>
    <property type="project" value="UniProtKB-UniRule"/>
</dbReference>
<dbReference type="Proteomes" id="UP000324585">
    <property type="component" value="Unassembled WGS sequence"/>
</dbReference>
<evidence type="ECO:0000259" key="7">
    <source>
        <dbReference type="SMART" id="SM00382"/>
    </source>
</evidence>
<dbReference type="CDD" id="cd00009">
    <property type="entry name" value="AAA"/>
    <property type="match status" value="1"/>
</dbReference>
<dbReference type="SMART" id="SM00382">
    <property type="entry name" value="AAA"/>
    <property type="match status" value="2"/>
</dbReference>
<dbReference type="InterPro" id="IPR003593">
    <property type="entry name" value="AAA+_ATPase"/>
</dbReference>
<name>A0A5J4YSE8_PORPP</name>
<comment type="cofactor">
    <cofactor evidence="6">
        <name>Mg(2+)</name>
        <dbReference type="ChEBI" id="CHEBI:18420"/>
    </cofactor>
    <text evidence="6">Binds 1 Mg(2+) ion per subunit.</text>
</comment>
<dbReference type="InterPro" id="IPR029067">
    <property type="entry name" value="CDC48_domain_2-like_sf"/>
</dbReference>
<evidence type="ECO:0000256" key="6">
    <source>
        <dbReference type="RuleBase" id="RU367045"/>
    </source>
</evidence>
<keyword evidence="6" id="KW-0460">Magnesium</keyword>
<evidence type="ECO:0000256" key="3">
    <source>
        <dbReference type="ARBA" id="ARBA00022741"/>
    </source>
</evidence>
<keyword evidence="9" id="KW-1185">Reference proteome</keyword>
<comment type="caution">
    <text evidence="8">The sequence shown here is derived from an EMBL/GenBank/DDBJ whole genome shotgun (WGS) entry which is preliminary data.</text>
</comment>
<comment type="similarity">
    <text evidence="1 6">Belongs to the AAA ATPase family.</text>
</comment>
<dbReference type="Pfam" id="PF17862">
    <property type="entry name" value="AAA_lid_3"/>
    <property type="match status" value="1"/>
</dbReference>
<dbReference type="InterPro" id="IPR041569">
    <property type="entry name" value="AAA_lid_3"/>
</dbReference>
<dbReference type="SUPFAM" id="SSF52540">
    <property type="entry name" value="P-loop containing nucleoside triphosphate hydrolases"/>
    <property type="match status" value="2"/>
</dbReference>
<comment type="function">
    <text evidence="6">Required for vesicle-mediated transport. Catalyzes the fusion of transport vesicles within the Golgi cisternae. Is also required for transport from the endoplasmic reticulum to the Golgi stack. Seems to function as a fusion protein required for the delivery of cargo proteins to all compartments of the Golgi stack independent of vesicle origin.</text>
</comment>
<dbReference type="EMBL" id="VRMN01000006">
    <property type="protein sequence ID" value="KAA8493624.1"/>
    <property type="molecule type" value="Genomic_DNA"/>
</dbReference>
<sequence>MFGMGGSRAGATVGGKSVSLNVVSSPSQELARQNRAFLHAADFDALFGKRAAGAARVAHACIGDFVYVVQALDAAALASGAIAFNSIQRRELKVALNDRVDVSAFGWHERAVKAFGINFEVELVSKSRDAVDVEHAEIEQLLIKSGVGAVFTVCQKWIIDLYGTALTLRVTSILQVGGDGGAGSTVDRAEFSATTQAYFSKSPGSSLKIKGESSMGAQQARQIFKPDFDFEKLGIGGLDKEFGQIFRRAFASRVFPPSIIAKLGINHVKGMLLFGPPGTGKTLIARQIGKMLNAREPKVVNGPEILDKFVGGSEKNIRELFAEAESDFAANGEQADLHIIVFDEIDAICKKRGSARDSTGVHDTVVNQILSKIDGVNALNNILVIGMTNRKDMIDDALLRPGRLEVHVEISLPDEHGRLQILSIHTSKMRANKMLGTSVSLEELAGRTKNYSGAEIEGLCKSAAAFALNRHVDYKNLQQTTAALSSQKDQSVVVEAHDFDSALEEVQPAFGMGSERLERCLLGGFINFGERLRHVVESGRMFIEEVRHSRRNPLLSVLIEGSFGTGKTALAAKLALESEFPFVRLISPEQFVGYGENSKCAALAQAFDDAHKSPLSVVVLDNIERMIEYAPIGPRFSNAVLQTLMVLVKSLPPEGRRLLILGTTSSAAILHSLQLTQCFNAVLECSTLNEAELLSILQGDTFVETFSGTNTSPSGSVSVRSEKYVPAVLKNQGELSSIVKTLNEYHMGIKKLLMVLELAKDDNGHLSEVRLQEALLSIR</sequence>
<protein>
    <recommendedName>
        <fullName evidence="6">Vesicle-fusing ATPase</fullName>
        <ecNumber evidence="6">3.6.4.6</ecNumber>
    </recommendedName>
</protein>
<evidence type="ECO:0000313" key="8">
    <source>
        <dbReference type="EMBL" id="KAA8493624.1"/>
    </source>
</evidence>
<dbReference type="Pfam" id="PF00004">
    <property type="entry name" value="AAA"/>
    <property type="match status" value="2"/>
</dbReference>
<dbReference type="GO" id="GO:0005524">
    <property type="term" value="F:ATP binding"/>
    <property type="evidence" value="ECO:0007669"/>
    <property type="project" value="UniProtKB-UniRule"/>
</dbReference>
<evidence type="ECO:0000256" key="2">
    <source>
        <dbReference type="ARBA" id="ARBA00022448"/>
    </source>
</evidence>
<keyword evidence="4 6" id="KW-0067">ATP-binding</keyword>
<dbReference type="PANTHER" id="PTHR23078">
    <property type="entry name" value="VESICULAR-FUSION PROTEIN NSF"/>
    <property type="match status" value="1"/>
</dbReference>
<dbReference type="GO" id="GO:0016887">
    <property type="term" value="F:ATP hydrolysis activity"/>
    <property type="evidence" value="ECO:0007669"/>
    <property type="project" value="InterPro"/>
</dbReference>
<dbReference type="Gene3D" id="1.10.8.60">
    <property type="match status" value="1"/>
</dbReference>
<keyword evidence="5 6" id="KW-0653">Protein transport</keyword>
<dbReference type="InterPro" id="IPR009010">
    <property type="entry name" value="Asp_de-COase-like_dom_sf"/>
</dbReference>
<dbReference type="SUPFAM" id="SSF54585">
    <property type="entry name" value="Cdc48 domain 2-like"/>
    <property type="match status" value="1"/>
</dbReference>
<keyword evidence="6" id="KW-0378">Hydrolase</keyword>
<dbReference type="PANTHER" id="PTHR23078:SF3">
    <property type="entry name" value="VESICLE-FUSING ATPASE"/>
    <property type="match status" value="1"/>
</dbReference>
<dbReference type="InterPro" id="IPR039812">
    <property type="entry name" value="Vesicle-fus_ATPase"/>
</dbReference>
<dbReference type="InterPro" id="IPR003960">
    <property type="entry name" value="ATPase_AAA_CS"/>
</dbReference>
<accession>A0A5J4YSE8</accession>
<proteinExistence type="inferred from homology"/>
<dbReference type="GO" id="GO:0006891">
    <property type="term" value="P:intra-Golgi vesicle-mediated transport"/>
    <property type="evidence" value="ECO:0007669"/>
    <property type="project" value="TreeGrafter"/>
</dbReference>
<keyword evidence="2 6" id="KW-0813">Transport</keyword>
<keyword evidence="6" id="KW-0479">Metal-binding</keyword>
<dbReference type="PROSITE" id="PS00674">
    <property type="entry name" value="AAA"/>
    <property type="match status" value="1"/>
</dbReference>
<comment type="catalytic activity">
    <reaction evidence="6">
        <text>ATP + H2O = ADP + phosphate + H(+)</text>
        <dbReference type="Rhea" id="RHEA:13065"/>
        <dbReference type="ChEBI" id="CHEBI:15377"/>
        <dbReference type="ChEBI" id="CHEBI:15378"/>
        <dbReference type="ChEBI" id="CHEBI:30616"/>
        <dbReference type="ChEBI" id="CHEBI:43474"/>
        <dbReference type="ChEBI" id="CHEBI:456216"/>
        <dbReference type="EC" id="3.6.4.6"/>
    </reaction>
</comment>
<dbReference type="EC" id="3.6.4.6" evidence="6"/>
<dbReference type="Gene3D" id="3.40.50.300">
    <property type="entry name" value="P-loop containing nucleotide triphosphate hydrolases"/>
    <property type="match status" value="2"/>
</dbReference>
<dbReference type="GO" id="GO:0035494">
    <property type="term" value="P:SNARE complex disassembly"/>
    <property type="evidence" value="ECO:0007669"/>
    <property type="project" value="InterPro"/>
</dbReference>
<dbReference type="OrthoDB" id="9982946at2759"/>
<dbReference type="InterPro" id="IPR027417">
    <property type="entry name" value="P-loop_NTPase"/>
</dbReference>
<dbReference type="AlphaFoldDB" id="A0A5J4YSE8"/>
<evidence type="ECO:0000256" key="1">
    <source>
        <dbReference type="ARBA" id="ARBA00006914"/>
    </source>
</evidence>
<dbReference type="FunFam" id="3.40.50.300:FF:000166">
    <property type="entry name" value="vesicle-fusing ATPase isoform X1"/>
    <property type="match status" value="1"/>
</dbReference>
<dbReference type="OMA" id="WHERAVK"/>
<dbReference type="SUPFAM" id="SSF50692">
    <property type="entry name" value="ADC-like"/>
    <property type="match status" value="1"/>
</dbReference>
<dbReference type="GO" id="GO:0005795">
    <property type="term" value="C:Golgi stack"/>
    <property type="evidence" value="ECO:0007669"/>
    <property type="project" value="TreeGrafter"/>
</dbReference>
<comment type="subcellular location">
    <subcellularLocation>
        <location evidence="6">Cytoplasm</location>
    </subcellularLocation>
</comment>
<keyword evidence="3 6" id="KW-0547">Nucleotide-binding</keyword>
<keyword evidence="6" id="KW-0931">ER-Golgi transport</keyword>
<dbReference type="FunFam" id="1.10.8.60:FF:000127">
    <property type="entry name" value="Vesicular-fusion protein SEC18"/>
    <property type="match status" value="1"/>
</dbReference>
<dbReference type="FunFam" id="3.40.50.300:FF:000187">
    <property type="entry name" value="Vesicular-fusion ATPase SEC18"/>
    <property type="match status" value="1"/>
</dbReference>
<gene>
    <name evidence="8" type="ORF">FVE85_4761</name>
</gene>
<keyword evidence="6" id="KW-0963">Cytoplasm</keyword>
<dbReference type="Gene3D" id="2.40.40.20">
    <property type="match status" value="1"/>
</dbReference>
<reference evidence="9" key="1">
    <citation type="journal article" date="2019" name="Nat. Commun.">
        <title>Expansion of phycobilisome linker gene families in mesophilic red algae.</title>
        <authorList>
            <person name="Lee J."/>
            <person name="Kim D."/>
            <person name="Bhattacharya D."/>
            <person name="Yoon H.S."/>
        </authorList>
    </citation>
    <scope>NUCLEOTIDE SEQUENCE [LARGE SCALE GENOMIC DNA]</scope>
    <source>
        <strain evidence="9">CCMP 1328</strain>
    </source>
</reference>